<comment type="caution">
    <text evidence="1">The sequence shown here is derived from an EMBL/GenBank/DDBJ whole genome shotgun (WGS) entry which is preliminary data.</text>
</comment>
<keyword evidence="2" id="KW-1185">Reference proteome</keyword>
<protein>
    <submittedName>
        <fullName evidence="1">Uncharacterized protein</fullName>
    </submittedName>
</protein>
<sequence>MGKIFTVEPLHNKQNLFLTISQKWSAEVFRSRNHGPKLFSTSVITGPSFAPPGRPP</sequence>
<name>A0AAD5N5B4_PARTN</name>
<dbReference type="EMBL" id="JAHQIW010004473">
    <property type="protein sequence ID" value="KAJ1362541.1"/>
    <property type="molecule type" value="Genomic_DNA"/>
</dbReference>
<dbReference type="Proteomes" id="UP001196413">
    <property type="component" value="Unassembled WGS sequence"/>
</dbReference>
<feature type="non-terminal residue" evidence="1">
    <location>
        <position position="56"/>
    </location>
</feature>
<organism evidence="1 2">
    <name type="scientific">Parelaphostrongylus tenuis</name>
    <name type="common">Meningeal worm</name>
    <dbReference type="NCBI Taxonomy" id="148309"/>
    <lineage>
        <taxon>Eukaryota</taxon>
        <taxon>Metazoa</taxon>
        <taxon>Ecdysozoa</taxon>
        <taxon>Nematoda</taxon>
        <taxon>Chromadorea</taxon>
        <taxon>Rhabditida</taxon>
        <taxon>Rhabditina</taxon>
        <taxon>Rhabditomorpha</taxon>
        <taxon>Strongyloidea</taxon>
        <taxon>Metastrongylidae</taxon>
        <taxon>Parelaphostrongylus</taxon>
    </lineage>
</organism>
<reference evidence="1" key="1">
    <citation type="submission" date="2021-06" db="EMBL/GenBank/DDBJ databases">
        <title>Parelaphostrongylus tenuis whole genome reference sequence.</title>
        <authorList>
            <person name="Garwood T.J."/>
            <person name="Larsen P.A."/>
            <person name="Fountain-Jones N.M."/>
            <person name="Garbe J.R."/>
            <person name="Macchietto M.G."/>
            <person name="Kania S.A."/>
            <person name="Gerhold R.W."/>
            <person name="Richards J.E."/>
            <person name="Wolf T.M."/>
        </authorList>
    </citation>
    <scope>NUCLEOTIDE SEQUENCE</scope>
    <source>
        <strain evidence="1">MNPRO001-30</strain>
        <tissue evidence="1">Meninges</tissue>
    </source>
</reference>
<proteinExistence type="predicted"/>
<evidence type="ECO:0000313" key="1">
    <source>
        <dbReference type="EMBL" id="KAJ1362541.1"/>
    </source>
</evidence>
<dbReference type="AlphaFoldDB" id="A0AAD5N5B4"/>
<accession>A0AAD5N5B4</accession>
<gene>
    <name evidence="1" type="ORF">KIN20_022132</name>
</gene>
<evidence type="ECO:0000313" key="2">
    <source>
        <dbReference type="Proteomes" id="UP001196413"/>
    </source>
</evidence>